<name>U5BL83_9BACT</name>
<comment type="caution">
    <text evidence="1">The sequence shown here is derived from an EMBL/GenBank/DDBJ whole genome shotgun (WGS) entry which is preliminary data.</text>
</comment>
<organism evidence="1 2">
    <name type="scientific">Rhodonellum psychrophilum GCM71 = DSM 17998</name>
    <dbReference type="NCBI Taxonomy" id="1123057"/>
    <lineage>
        <taxon>Bacteria</taxon>
        <taxon>Pseudomonadati</taxon>
        <taxon>Bacteroidota</taxon>
        <taxon>Cytophagia</taxon>
        <taxon>Cytophagales</taxon>
        <taxon>Cytophagaceae</taxon>
        <taxon>Rhodonellum</taxon>
    </lineage>
</organism>
<evidence type="ECO:0000313" key="1">
    <source>
        <dbReference type="EMBL" id="ERM81250.1"/>
    </source>
</evidence>
<accession>U5BL83</accession>
<protein>
    <submittedName>
        <fullName evidence="1">Uncharacterized protein</fullName>
    </submittedName>
</protein>
<dbReference type="Proteomes" id="UP000016843">
    <property type="component" value="Unassembled WGS sequence"/>
</dbReference>
<sequence length="36" mass="4121">MENSKLSFLFWRDLGQYPSKEETGSGREDQIPLGFG</sequence>
<reference evidence="1 2" key="1">
    <citation type="journal article" date="2013" name="Genome Announc.">
        <title>Draft Genome Sequence of the Psychrophilic and Alkaliphilic Rhodonellum psychrophilum Strain GCM71T.</title>
        <authorList>
            <person name="Hauptmann A.L."/>
            <person name="Glaring M.A."/>
            <person name="Hallin P.F."/>
            <person name="Prieme A."/>
            <person name="Stougaard P."/>
        </authorList>
    </citation>
    <scope>NUCLEOTIDE SEQUENCE [LARGE SCALE GENOMIC DNA]</scope>
    <source>
        <strain evidence="1 2">GCM71</strain>
    </source>
</reference>
<evidence type="ECO:0000313" key="2">
    <source>
        <dbReference type="Proteomes" id="UP000016843"/>
    </source>
</evidence>
<dbReference type="AlphaFoldDB" id="U5BL83"/>
<keyword evidence="2" id="KW-1185">Reference proteome</keyword>
<gene>
    <name evidence="1" type="ORF">P872_09145</name>
</gene>
<proteinExistence type="predicted"/>
<dbReference type="EMBL" id="AWXR01000057">
    <property type="protein sequence ID" value="ERM81250.1"/>
    <property type="molecule type" value="Genomic_DNA"/>
</dbReference>